<dbReference type="SUPFAM" id="SSF50494">
    <property type="entry name" value="Trypsin-like serine proteases"/>
    <property type="match status" value="1"/>
</dbReference>
<evidence type="ECO:0000256" key="1">
    <source>
        <dbReference type="ARBA" id="ARBA00007664"/>
    </source>
</evidence>
<dbReference type="SMART" id="SM00020">
    <property type="entry name" value="Tryp_SPc"/>
    <property type="match status" value="1"/>
</dbReference>
<reference evidence="9" key="1">
    <citation type="journal article" date="2013" name="Genome Biol.">
        <title>Draft genome of the mountain pine beetle, Dendroctonus ponderosae Hopkins, a major forest pest.</title>
        <authorList>
            <person name="Keeling C.I."/>
            <person name="Yuen M.M."/>
            <person name="Liao N.Y."/>
            <person name="Docking T.R."/>
            <person name="Chan S.K."/>
            <person name="Taylor G.A."/>
            <person name="Palmquist D.L."/>
            <person name="Jackman S.D."/>
            <person name="Nguyen A."/>
            <person name="Li M."/>
            <person name="Henderson H."/>
            <person name="Janes J.K."/>
            <person name="Zhao Y."/>
            <person name="Pandoh P."/>
            <person name="Moore R."/>
            <person name="Sperling F.A."/>
            <person name="Huber D.P."/>
            <person name="Birol I."/>
            <person name="Jones S.J."/>
            <person name="Bohlmann J."/>
        </authorList>
    </citation>
    <scope>NUCLEOTIDE SEQUENCE</scope>
</reference>
<feature type="domain" description="Peptidase S1" evidence="7">
    <location>
        <begin position="63"/>
        <end position="288"/>
    </location>
</feature>
<evidence type="ECO:0000313" key="9">
    <source>
        <dbReference type="Proteomes" id="UP000019118"/>
    </source>
</evidence>
<keyword evidence="5" id="KW-1015">Disulfide bond</keyword>
<evidence type="ECO:0000256" key="5">
    <source>
        <dbReference type="ARBA" id="ARBA00023157"/>
    </source>
</evidence>
<dbReference type="AlphaFoldDB" id="A0AAR5PJJ0"/>
<dbReference type="GO" id="GO:0006508">
    <property type="term" value="P:proteolysis"/>
    <property type="evidence" value="ECO:0007669"/>
    <property type="project" value="UniProtKB-KW"/>
</dbReference>
<feature type="transmembrane region" description="Helical" evidence="6">
    <location>
        <begin position="6"/>
        <end position="32"/>
    </location>
</feature>
<dbReference type="InterPro" id="IPR043504">
    <property type="entry name" value="Peptidase_S1_PA_chymotrypsin"/>
</dbReference>
<evidence type="ECO:0000259" key="7">
    <source>
        <dbReference type="PROSITE" id="PS50240"/>
    </source>
</evidence>
<name>A0AAR5PJJ0_DENPD</name>
<dbReference type="Gene3D" id="2.40.10.10">
    <property type="entry name" value="Trypsin-like serine proteases"/>
    <property type="match status" value="1"/>
</dbReference>
<keyword evidence="6" id="KW-0472">Membrane</keyword>
<dbReference type="EnsemblMetazoa" id="XM_019905372.1">
    <property type="protein sequence ID" value="XP_019760931.1"/>
    <property type="gene ID" value="LOC109538228"/>
</dbReference>
<evidence type="ECO:0000256" key="2">
    <source>
        <dbReference type="ARBA" id="ARBA00022670"/>
    </source>
</evidence>
<dbReference type="PANTHER" id="PTHR24276:SF98">
    <property type="entry name" value="FI18310P1-RELATED"/>
    <property type="match status" value="1"/>
</dbReference>
<evidence type="ECO:0000256" key="3">
    <source>
        <dbReference type="ARBA" id="ARBA00022801"/>
    </source>
</evidence>
<dbReference type="KEGG" id="dpa:109538228"/>
<keyword evidence="6" id="KW-0812">Transmembrane</keyword>
<keyword evidence="4" id="KW-0720">Serine protease</keyword>
<dbReference type="PANTHER" id="PTHR24276">
    <property type="entry name" value="POLYSERASE-RELATED"/>
    <property type="match status" value="1"/>
</dbReference>
<evidence type="ECO:0000256" key="6">
    <source>
        <dbReference type="SAM" id="Phobius"/>
    </source>
</evidence>
<accession>A0AAR5PJJ0</accession>
<dbReference type="GO" id="GO:0004252">
    <property type="term" value="F:serine-type endopeptidase activity"/>
    <property type="evidence" value="ECO:0007669"/>
    <property type="project" value="InterPro"/>
</dbReference>
<dbReference type="InterPro" id="IPR050430">
    <property type="entry name" value="Peptidase_S1"/>
</dbReference>
<organism evidence="8 9">
    <name type="scientific">Dendroctonus ponderosae</name>
    <name type="common">Mountain pine beetle</name>
    <dbReference type="NCBI Taxonomy" id="77166"/>
    <lineage>
        <taxon>Eukaryota</taxon>
        <taxon>Metazoa</taxon>
        <taxon>Ecdysozoa</taxon>
        <taxon>Arthropoda</taxon>
        <taxon>Hexapoda</taxon>
        <taxon>Insecta</taxon>
        <taxon>Pterygota</taxon>
        <taxon>Neoptera</taxon>
        <taxon>Endopterygota</taxon>
        <taxon>Coleoptera</taxon>
        <taxon>Polyphaga</taxon>
        <taxon>Cucujiformia</taxon>
        <taxon>Curculionidae</taxon>
        <taxon>Scolytinae</taxon>
        <taxon>Dendroctonus</taxon>
    </lineage>
</organism>
<dbReference type="InterPro" id="IPR001254">
    <property type="entry name" value="Trypsin_dom"/>
</dbReference>
<dbReference type="PRINTS" id="PR00722">
    <property type="entry name" value="CHYMOTRYPSIN"/>
</dbReference>
<evidence type="ECO:0000256" key="4">
    <source>
        <dbReference type="ARBA" id="ARBA00022825"/>
    </source>
</evidence>
<keyword evidence="3" id="KW-0378">Hydrolase</keyword>
<dbReference type="InterPro" id="IPR009003">
    <property type="entry name" value="Peptidase_S1_PA"/>
</dbReference>
<proteinExistence type="inferred from homology"/>
<dbReference type="Proteomes" id="UP000019118">
    <property type="component" value="Unassembled WGS sequence"/>
</dbReference>
<keyword evidence="6" id="KW-1133">Transmembrane helix</keyword>
<protein>
    <recommendedName>
        <fullName evidence="7">Peptidase S1 domain-containing protein</fullName>
    </recommendedName>
</protein>
<sequence>MAEGFASVACFSITTLLVVSLANLILLIMMILESRKKCTVDSDVTDSAFRFGALQAEDKFSSLIHKNNIPSANSNFMAALVLLKGTSMTLICGTTIISKFWVVTTGHCCELIRIYPFEKLKLASNSENWRKGKKHSVENLVQHINFTAKSSSFNVCLVKAGSPFKEEHEKPIALSGSNYRYITDTSAITFGWSSNKGVVSNHVYSIDMNLISFQRCKTLIKTDRVDETMVCAYNIDRGDCRFDSGGPLIQNNILIGIVSFETDCAKRAPPRVFTRMSYFEKWFQVIEKQNGITIGAVFQN</sequence>
<dbReference type="InterPro" id="IPR001314">
    <property type="entry name" value="Peptidase_S1A"/>
</dbReference>
<reference evidence="8" key="2">
    <citation type="submission" date="2024-08" db="UniProtKB">
        <authorList>
            <consortium name="EnsemblMetazoa"/>
        </authorList>
    </citation>
    <scope>IDENTIFICATION</scope>
</reference>
<comment type="similarity">
    <text evidence="1">Belongs to the peptidase S1 family.</text>
</comment>
<keyword evidence="9" id="KW-1185">Reference proteome</keyword>
<dbReference type="GeneID" id="109538228"/>
<dbReference type="Pfam" id="PF00089">
    <property type="entry name" value="Trypsin"/>
    <property type="match status" value="1"/>
</dbReference>
<keyword evidence="2" id="KW-0645">Protease</keyword>
<evidence type="ECO:0000313" key="8">
    <source>
        <dbReference type="EnsemblMetazoa" id="XP_019760931.1"/>
    </source>
</evidence>
<dbReference type="PROSITE" id="PS50240">
    <property type="entry name" value="TRYPSIN_DOM"/>
    <property type="match status" value="1"/>
</dbReference>